<evidence type="ECO:0000313" key="1">
    <source>
        <dbReference type="EMBL" id="SMB98633.1"/>
    </source>
</evidence>
<organism evidence="1 2">
    <name type="scientific">Thermanaeromonas toyohensis ToBE</name>
    <dbReference type="NCBI Taxonomy" id="698762"/>
    <lineage>
        <taxon>Bacteria</taxon>
        <taxon>Bacillati</taxon>
        <taxon>Bacillota</taxon>
        <taxon>Clostridia</taxon>
        <taxon>Neomoorellales</taxon>
        <taxon>Neomoorellaceae</taxon>
        <taxon>Thermanaeromonas</taxon>
    </lineage>
</organism>
<reference evidence="1 2" key="1">
    <citation type="submission" date="2017-04" db="EMBL/GenBank/DDBJ databases">
        <authorList>
            <person name="Afonso C.L."/>
            <person name="Miller P.J."/>
            <person name="Scott M.A."/>
            <person name="Spackman E."/>
            <person name="Goraichik I."/>
            <person name="Dimitrov K.M."/>
            <person name="Suarez D.L."/>
            <person name="Swayne D.E."/>
        </authorList>
    </citation>
    <scope>NUCLEOTIDE SEQUENCE [LARGE SCALE GENOMIC DNA]</scope>
    <source>
        <strain evidence="1 2">ToBE</strain>
    </source>
</reference>
<accession>A0A1W1VZD6</accession>
<gene>
    <name evidence="1" type="ORF">SAMN00808754_2457</name>
</gene>
<sequence>MLCTGCGTRWQEGTPGGENSLRFPQTLLLLIGKIRKCKDAWWTVCHVALEEGKVLYER</sequence>
<name>A0A1W1VZD6_9FIRM</name>
<dbReference type="AlphaFoldDB" id="A0A1W1VZD6"/>
<protein>
    <submittedName>
        <fullName evidence="1">Uncharacterized protein</fullName>
    </submittedName>
</protein>
<dbReference type="STRING" id="698762.SAMN00808754_2457"/>
<proteinExistence type="predicted"/>
<dbReference type="Proteomes" id="UP000192569">
    <property type="component" value="Chromosome I"/>
</dbReference>
<keyword evidence="2" id="KW-1185">Reference proteome</keyword>
<dbReference type="EMBL" id="LT838272">
    <property type="protein sequence ID" value="SMB98633.1"/>
    <property type="molecule type" value="Genomic_DNA"/>
</dbReference>
<evidence type="ECO:0000313" key="2">
    <source>
        <dbReference type="Proteomes" id="UP000192569"/>
    </source>
</evidence>